<keyword evidence="2 6" id="KW-0032">Aminotransferase</keyword>
<dbReference type="InterPro" id="IPR050859">
    <property type="entry name" value="Class-I_PLP-dep_aminotransf"/>
</dbReference>
<dbReference type="InterPro" id="IPR015422">
    <property type="entry name" value="PyrdxlP-dep_Trfase_small"/>
</dbReference>
<evidence type="ECO:0000256" key="3">
    <source>
        <dbReference type="ARBA" id="ARBA00022679"/>
    </source>
</evidence>
<keyword evidence="3" id="KW-0808">Transferase</keyword>
<comment type="caution">
    <text evidence="6">The sequence shown here is derived from an EMBL/GenBank/DDBJ whole genome shotgun (WGS) entry which is preliminary data.</text>
</comment>
<dbReference type="Proteomes" id="UP000632138">
    <property type="component" value="Unassembled WGS sequence"/>
</dbReference>
<dbReference type="SUPFAM" id="SSF53383">
    <property type="entry name" value="PLP-dependent transferases"/>
    <property type="match status" value="1"/>
</dbReference>
<evidence type="ECO:0000313" key="7">
    <source>
        <dbReference type="Proteomes" id="UP000632138"/>
    </source>
</evidence>
<dbReference type="Gene3D" id="3.40.640.10">
    <property type="entry name" value="Type I PLP-dependent aspartate aminotransferase-like (Major domain)"/>
    <property type="match status" value="1"/>
</dbReference>
<keyword evidence="4" id="KW-0663">Pyridoxal phosphate</keyword>
<dbReference type="CDD" id="cd00609">
    <property type="entry name" value="AAT_like"/>
    <property type="match status" value="1"/>
</dbReference>
<keyword evidence="7" id="KW-1185">Reference proteome</keyword>
<dbReference type="InterPro" id="IPR015424">
    <property type="entry name" value="PyrdxlP-dep_Trfase"/>
</dbReference>
<evidence type="ECO:0000256" key="4">
    <source>
        <dbReference type="ARBA" id="ARBA00022898"/>
    </source>
</evidence>
<reference evidence="6 7" key="1">
    <citation type="submission" date="2021-01" db="EMBL/GenBank/DDBJ databases">
        <title>Actinoplanes sp. nov. LDG1-06 isolated from lichen.</title>
        <authorList>
            <person name="Saeng-In P."/>
            <person name="Phongsopitanun W."/>
            <person name="Kanchanasin P."/>
            <person name="Yuki M."/>
            <person name="Kudo T."/>
            <person name="Ohkuma M."/>
            <person name="Tanasupawat S."/>
        </authorList>
    </citation>
    <scope>NUCLEOTIDE SEQUENCE [LARGE SCALE GENOMIC DNA]</scope>
    <source>
        <strain evidence="6 7">LDG1-06</strain>
    </source>
</reference>
<proteinExistence type="predicted"/>
<dbReference type="Pfam" id="PF00155">
    <property type="entry name" value="Aminotran_1_2"/>
    <property type="match status" value="1"/>
</dbReference>
<dbReference type="EMBL" id="JAENHP010000010">
    <property type="protein sequence ID" value="MBM2619502.1"/>
    <property type="molecule type" value="Genomic_DNA"/>
</dbReference>
<comment type="cofactor">
    <cofactor evidence="1">
        <name>pyridoxal 5'-phosphate</name>
        <dbReference type="ChEBI" id="CHEBI:597326"/>
    </cofactor>
</comment>
<dbReference type="InterPro" id="IPR004839">
    <property type="entry name" value="Aminotransferase_I/II_large"/>
</dbReference>
<protein>
    <submittedName>
        <fullName evidence="6">PLP-dependent aminotransferase family protein</fullName>
    </submittedName>
</protein>
<dbReference type="GO" id="GO:0008483">
    <property type="term" value="F:transaminase activity"/>
    <property type="evidence" value="ECO:0007669"/>
    <property type="project" value="UniProtKB-KW"/>
</dbReference>
<dbReference type="Gene3D" id="3.90.1150.10">
    <property type="entry name" value="Aspartate Aminotransferase, domain 1"/>
    <property type="match status" value="1"/>
</dbReference>
<organism evidence="6 7">
    <name type="scientific">Paractinoplanes ovalisporus</name>
    <dbReference type="NCBI Taxonomy" id="2810368"/>
    <lineage>
        <taxon>Bacteria</taxon>
        <taxon>Bacillati</taxon>
        <taxon>Actinomycetota</taxon>
        <taxon>Actinomycetes</taxon>
        <taxon>Micromonosporales</taxon>
        <taxon>Micromonosporaceae</taxon>
        <taxon>Paractinoplanes</taxon>
    </lineage>
</organism>
<name>A0ABS2AI32_9ACTN</name>
<dbReference type="RefSeq" id="WP_203379487.1">
    <property type="nucleotide sequence ID" value="NZ_JAENHP010000010.1"/>
</dbReference>
<sequence>MTAEEKRVVLDAADLHSSLRDPLLDSMNFLNEIVNRYPRAISFAPGRPYLGLFEPSELDRYVGRYTAHLRDDLGFSKEQVHNNLVQYGRTNGHIGHLIARTLANDEDMHVPAESIVVTVGCQEAMILVLRALFASPDDVLLVADPCYVGIGGAARVLDVTMRAVPESEDGLTVASVTAAVAAVRAEGRRPRALYLVPDFANPSGHSLAPDVRESLLELAERENLLIIEDNPYGFFVRQGTARPTMKSMDAGGRVIYLGSFAKTCFPGARLGYVVADQLVAVPDGERVLLADEISKIKSMVTVNTPSLSQAVIGGMLLEHDCRLREANAPSAAFYRDNMNLMLDSLRKSFPADGGTRWNSPDGGFFVVMELPFPADQRALAVSAADFGVLWTPMREFYLDGGGDRAIRLSCSALAPEQIVDGVERLRDFVAAYART</sequence>
<dbReference type="InterPro" id="IPR015421">
    <property type="entry name" value="PyrdxlP-dep_Trfase_major"/>
</dbReference>
<evidence type="ECO:0000259" key="5">
    <source>
        <dbReference type="Pfam" id="PF00155"/>
    </source>
</evidence>
<dbReference type="PANTHER" id="PTHR42790">
    <property type="entry name" value="AMINOTRANSFERASE"/>
    <property type="match status" value="1"/>
</dbReference>
<dbReference type="PANTHER" id="PTHR42790:SF19">
    <property type="entry name" value="KYNURENINE_ALPHA-AMINOADIPATE AMINOTRANSFERASE, MITOCHONDRIAL"/>
    <property type="match status" value="1"/>
</dbReference>
<feature type="domain" description="Aminotransferase class I/classII large" evidence="5">
    <location>
        <begin position="95"/>
        <end position="425"/>
    </location>
</feature>
<evidence type="ECO:0000313" key="6">
    <source>
        <dbReference type="EMBL" id="MBM2619502.1"/>
    </source>
</evidence>
<accession>A0ABS2AI32</accession>
<evidence type="ECO:0000256" key="2">
    <source>
        <dbReference type="ARBA" id="ARBA00022576"/>
    </source>
</evidence>
<gene>
    <name evidence="6" type="ORF">JIG36_28505</name>
</gene>
<evidence type="ECO:0000256" key="1">
    <source>
        <dbReference type="ARBA" id="ARBA00001933"/>
    </source>
</evidence>